<feature type="domain" description="Phage terminase large subunit GpA ATPase" evidence="1">
    <location>
        <begin position="51"/>
        <end position="295"/>
    </location>
</feature>
<keyword evidence="4" id="KW-1185">Reference proteome</keyword>
<evidence type="ECO:0000259" key="2">
    <source>
        <dbReference type="Pfam" id="PF20454"/>
    </source>
</evidence>
<accession>A0ABU3NYG8</accession>
<sequence length="633" mass="71964">MVTMMKQNLTTIAAKTLSLFQRLLRQYVAPALRMTVSEWADKYRFLPTDYAAEPGRWNTSRAPYQKAIMDAFTQRGVRRVVAMLAAQLGKSEILTNVLGRFVHLDPCPALMVQPNIEAAEAFSKERLAPTVRDTPVLKRLIADPKTRDSGNTLLKKLFPGGFLALVGSNSPAGLASRSIRLLLVDELDRFEASAGTEGDPFSLAEKRTSNFWNAIIGVFSTPTDDLSRIAAEYSLGSQEEWRHQCPGCEEWQWVTLWNMRYEYETFEVDGQKSHKVTVVFWRCPDCGHEYTEAEVRRFPQEWLAQNPKITHIRSFRANSFASPWVPWGKIVAEYLDAGEDPEKVKTFVNTRLAEIYRPKGEIKDERVLIQRREKYDADLPDGVLLLTAAVDTQDNRLEYEVCGWGEGEECWGIRKGVVLGVPDQQETWDALDEQLDRLFYRADGKGLKVARTFIDSGGHYTQEVYKYCARNGRKQRIAIKGHRLHGIPIIYQMGQAKGYAIPLVMLGVNEGKEYVMQRLINVNKPGPMYFHFPDDDRRGYDQLYFRGLIAEKKEPKTVKGRKVMAWKNVSPDGRNEPLDLRVYNLACLYSINPNWAAYKAAVLGIKAVESAPKNKPENTKKRYGCVKKGVEGG</sequence>
<comment type="caution">
    <text evidence="3">The sequence shown here is derived from an EMBL/GenBank/DDBJ whole genome shotgun (WGS) entry which is preliminary data.</text>
</comment>
<dbReference type="HAMAP" id="MF_04144">
    <property type="entry name" value="TERL_LAMBDA"/>
    <property type="match status" value="1"/>
</dbReference>
<gene>
    <name evidence="3" type="ORF">Q4T40_11365</name>
</gene>
<dbReference type="EMBL" id="JAUOZS010000001">
    <property type="protein sequence ID" value="MDT8901846.1"/>
    <property type="molecule type" value="Genomic_DNA"/>
</dbReference>
<organism evidence="3 4">
    <name type="scientific">Anaeroselena agilis</name>
    <dbReference type="NCBI Taxonomy" id="3063788"/>
    <lineage>
        <taxon>Bacteria</taxon>
        <taxon>Bacillati</taxon>
        <taxon>Bacillota</taxon>
        <taxon>Negativicutes</taxon>
        <taxon>Acetonemataceae</taxon>
        <taxon>Anaeroselena</taxon>
    </lineage>
</organism>
<dbReference type="InterPro" id="IPR027417">
    <property type="entry name" value="P-loop_NTPase"/>
</dbReference>
<dbReference type="InterPro" id="IPR051220">
    <property type="entry name" value="TFA_Chaperone"/>
</dbReference>
<feature type="domain" description="Terminase large subunit GpA endonuclease" evidence="2">
    <location>
        <begin position="312"/>
        <end position="593"/>
    </location>
</feature>
<dbReference type="Pfam" id="PF05876">
    <property type="entry name" value="GpA_ATPase"/>
    <property type="match status" value="1"/>
</dbReference>
<name>A0ABU3NYG8_9FIRM</name>
<proteinExistence type="inferred from homology"/>
<dbReference type="PANTHER" id="PTHR34413">
    <property type="entry name" value="PROPHAGE TAIL FIBER ASSEMBLY PROTEIN HOMOLOG TFAE-RELATED-RELATED"/>
    <property type="match status" value="1"/>
</dbReference>
<dbReference type="Pfam" id="PF20454">
    <property type="entry name" value="GpA_nuclease"/>
    <property type="match status" value="1"/>
</dbReference>
<reference evidence="3 4" key="1">
    <citation type="submission" date="2023-07" db="EMBL/GenBank/DDBJ databases">
        <title>The novel representative of Negativicutes class, Anaeroselena agilis gen. nov. sp. nov.</title>
        <authorList>
            <person name="Prokofeva M.I."/>
            <person name="Elcheninov A.G."/>
            <person name="Klyukina A."/>
            <person name="Kublanov I.V."/>
            <person name="Frolov E.N."/>
            <person name="Podosokorskaya O.A."/>
        </authorList>
    </citation>
    <scope>NUCLEOTIDE SEQUENCE [LARGE SCALE GENOMIC DNA]</scope>
    <source>
        <strain evidence="3 4">4137-cl</strain>
    </source>
</reference>
<dbReference type="InterPro" id="IPR008866">
    <property type="entry name" value="Phage_lambda_GpA-like"/>
</dbReference>
<dbReference type="InterPro" id="IPR046454">
    <property type="entry name" value="GpA_endonuclease"/>
</dbReference>
<dbReference type="Gene3D" id="3.40.50.300">
    <property type="entry name" value="P-loop containing nucleotide triphosphate hydrolases"/>
    <property type="match status" value="1"/>
</dbReference>
<evidence type="ECO:0000259" key="1">
    <source>
        <dbReference type="Pfam" id="PF05876"/>
    </source>
</evidence>
<evidence type="ECO:0000313" key="3">
    <source>
        <dbReference type="EMBL" id="MDT8901846.1"/>
    </source>
</evidence>
<dbReference type="Proteomes" id="UP001254848">
    <property type="component" value="Unassembled WGS sequence"/>
</dbReference>
<dbReference type="RefSeq" id="WP_413780349.1">
    <property type="nucleotide sequence ID" value="NZ_JAUOZS010000001.1"/>
</dbReference>
<dbReference type="InterPro" id="IPR046453">
    <property type="entry name" value="GpA_ATPase"/>
</dbReference>
<protein>
    <submittedName>
        <fullName evidence="3">Phage terminase large subunit family protein</fullName>
    </submittedName>
</protein>
<dbReference type="PANTHER" id="PTHR34413:SF2">
    <property type="entry name" value="PROPHAGE TAIL FIBER ASSEMBLY PROTEIN HOMOLOG TFAE-RELATED"/>
    <property type="match status" value="1"/>
</dbReference>
<evidence type="ECO:0000313" key="4">
    <source>
        <dbReference type="Proteomes" id="UP001254848"/>
    </source>
</evidence>